<dbReference type="PANTHER" id="PTHR43791">
    <property type="entry name" value="PERMEASE-RELATED"/>
    <property type="match status" value="1"/>
</dbReference>
<keyword evidence="5 6" id="KW-0472">Membrane</keyword>
<dbReference type="InterPro" id="IPR036259">
    <property type="entry name" value="MFS_trans_sf"/>
</dbReference>
<keyword evidence="4 6" id="KW-1133">Transmembrane helix</keyword>
<keyword evidence="2" id="KW-0813">Transport</keyword>
<feature type="transmembrane region" description="Helical" evidence="6">
    <location>
        <begin position="99"/>
        <end position="118"/>
    </location>
</feature>
<evidence type="ECO:0000256" key="3">
    <source>
        <dbReference type="ARBA" id="ARBA00022692"/>
    </source>
</evidence>
<dbReference type="EMBL" id="CAJVPY010009828">
    <property type="protein sequence ID" value="CAG8712737.1"/>
    <property type="molecule type" value="Genomic_DNA"/>
</dbReference>
<gene>
    <name evidence="7" type="ORF">DERYTH_LOCUS13713</name>
</gene>
<feature type="transmembrane region" description="Helical" evidence="6">
    <location>
        <begin position="193"/>
        <end position="215"/>
    </location>
</feature>
<protein>
    <submittedName>
        <fullName evidence="7">19192_t:CDS:1</fullName>
    </submittedName>
</protein>
<reference evidence="7" key="1">
    <citation type="submission" date="2021-06" db="EMBL/GenBank/DDBJ databases">
        <authorList>
            <person name="Kallberg Y."/>
            <person name="Tangrot J."/>
            <person name="Rosling A."/>
        </authorList>
    </citation>
    <scope>NUCLEOTIDE SEQUENCE</scope>
    <source>
        <strain evidence="7">MA453B</strain>
    </source>
</reference>
<dbReference type="Gene3D" id="1.20.1250.20">
    <property type="entry name" value="MFS general substrate transporter like domains"/>
    <property type="match status" value="1"/>
</dbReference>
<evidence type="ECO:0000256" key="4">
    <source>
        <dbReference type="ARBA" id="ARBA00022989"/>
    </source>
</evidence>
<accession>A0A9N9N9C3</accession>
<evidence type="ECO:0000256" key="2">
    <source>
        <dbReference type="ARBA" id="ARBA00022448"/>
    </source>
</evidence>
<feature type="transmembrane region" description="Helical" evidence="6">
    <location>
        <begin position="124"/>
        <end position="147"/>
    </location>
</feature>
<feature type="transmembrane region" description="Helical" evidence="6">
    <location>
        <begin position="339"/>
        <end position="360"/>
    </location>
</feature>
<dbReference type="OrthoDB" id="2985014at2759"/>
<dbReference type="GO" id="GO:0022857">
    <property type="term" value="F:transmembrane transporter activity"/>
    <property type="evidence" value="ECO:0007669"/>
    <property type="project" value="InterPro"/>
</dbReference>
<dbReference type="PANTHER" id="PTHR43791:SF36">
    <property type="entry name" value="TRANSPORTER, PUTATIVE (AFU_ORTHOLOGUE AFUA_6G08340)-RELATED"/>
    <property type="match status" value="1"/>
</dbReference>
<organism evidence="7 8">
    <name type="scientific">Dentiscutata erythropus</name>
    <dbReference type="NCBI Taxonomy" id="1348616"/>
    <lineage>
        <taxon>Eukaryota</taxon>
        <taxon>Fungi</taxon>
        <taxon>Fungi incertae sedis</taxon>
        <taxon>Mucoromycota</taxon>
        <taxon>Glomeromycotina</taxon>
        <taxon>Glomeromycetes</taxon>
        <taxon>Diversisporales</taxon>
        <taxon>Gigasporaceae</taxon>
        <taxon>Dentiscutata</taxon>
    </lineage>
</organism>
<dbReference type="InterPro" id="IPR011701">
    <property type="entry name" value="MFS"/>
</dbReference>
<comment type="caution">
    <text evidence="7">The sequence shown here is derived from an EMBL/GenBank/DDBJ whole genome shotgun (WGS) entry which is preliminary data.</text>
</comment>
<dbReference type="GO" id="GO:0016020">
    <property type="term" value="C:membrane"/>
    <property type="evidence" value="ECO:0007669"/>
    <property type="project" value="UniProtKB-SubCell"/>
</dbReference>
<proteinExistence type="predicted"/>
<feature type="transmembrane region" description="Helical" evidence="6">
    <location>
        <begin position="269"/>
        <end position="289"/>
    </location>
</feature>
<feature type="transmembrane region" description="Helical" evidence="6">
    <location>
        <begin position="309"/>
        <end position="327"/>
    </location>
</feature>
<evidence type="ECO:0000256" key="5">
    <source>
        <dbReference type="ARBA" id="ARBA00023136"/>
    </source>
</evidence>
<sequence length="437" mass="49291">MSRQSRHSSDIIENNDAEVDTTFEVFEVVNTDNSKKMDEKNKPTKTMSIEERELLWKIDIRVIPLFTLLYTFSFMDKVNIGNAKLEDLEEDLHLTENQYNIILSSFFVGIIVMSTAAVKNFPQIMILRFLLGVFEAGFFPGAVLYITRWYKNCEENFRISLFVSIATIAGGFSGLLSFFIANILHEVNGLSGWQWAFIIDGVVTCVVALFSYYLIPDSAETAYWLTKEERKLAVERLNHNSSHHHESFYTESHQIIEAFKDWKIYMAMLLYFCLLAPLYSFSFFISSIVNGLGFSSVVIAISSDRAGVRGPYLLCCLLVAILGYAFLLTHDTSMTVKYIGACIIGVGLFPCIPTSITWLINNLAGETKCAIGDALMIAAGNIGAGISTQFYKEKDAPSYKFGHSISLALLVKKYTIDIDDEETMKFGERHPSFMYSL</sequence>
<name>A0A9N9N9C3_9GLOM</name>
<dbReference type="SUPFAM" id="SSF103473">
    <property type="entry name" value="MFS general substrate transporter"/>
    <property type="match status" value="1"/>
</dbReference>
<comment type="subcellular location">
    <subcellularLocation>
        <location evidence="1">Membrane</location>
        <topology evidence="1">Multi-pass membrane protein</topology>
    </subcellularLocation>
</comment>
<evidence type="ECO:0000256" key="6">
    <source>
        <dbReference type="SAM" id="Phobius"/>
    </source>
</evidence>
<keyword evidence="8" id="KW-1185">Reference proteome</keyword>
<feature type="transmembrane region" description="Helical" evidence="6">
    <location>
        <begin position="159"/>
        <end position="181"/>
    </location>
</feature>
<dbReference type="AlphaFoldDB" id="A0A9N9N9C3"/>
<evidence type="ECO:0000313" key="7">
    <source>
        <dbReference type="EMBL" id="CAG8712737.1"/>
    </source>
</evidence>
<evidence type="ECO:0000313" key="8">
    <source>
        <dbReference type="Proteomes" id="UP000789405"/>
    </source>
</evidence>
<evidence type="ECO:0000256" key="1">
    <source>
        <dbReference type="ARBA" id="ARBA00004141"/>
    </source>
</evidence>
<dbReference type="Proteomes" id="UP000789405">
    <property type="component" value="Unassembled WGS sequence"/>
</dbReference>
<keyword evidence="3 6" id="KW-0812">Transmembrane</keyword>
<dbReference type="Pfam" id="PF07690">
    <property type="entry name" value="MFS_1"/>
    <property type="match status" value="1"/>
</dbReference>